<dbReference type="Proteomes" id="UP000247922">
    <property type="component" value="Unassembled WGS sequence"/>
</dbReference>
<keyword evidence="4" id="KW-1185">Reference proteome</keyword>
<keyword evidence="1" id="KW-1133">Transmembrane helix</keyword>
<evidence type="ECO:0000256" key="1">
    <source>
        <dbReference type="SAM" id="Phobius"/>
    </source>
</evidence>
<dbReference type="RefSeq" id="WP_110250548.1">
    <property type="nucleotide sequence ID" value="NZ_QJJR01000002.1"/>
</dbReference>
<accession>A0A2V3WEU2</accession>
<feature type="transmembrane region" description="Helical" evidence="1">
    <location>
        <begin position="6"/>
        <end position="26"/>
    </location>
</feature>
<keyword evidence="1" id="KW-0812">Transmembrane</keyword>
<feature type="domain" description="DUF58" evidence="2">
    <location>
        <begin position="182"/>
        <end position="361"/>
    </location>
</feature>
<organism evidence="3 4">
    <name type="scientific">Streptohalobacillus salinus</name>
    <dbReference type="NCBI Taxonomy" id="621096"/>
    <lineage>
        <taxon>Bacteria</taxon>
        <taxon>Bacillati</taxon>
        <taxon>Bacillota</taxon>
        <taxon>Bacilli</taxon>
        <taxon>Bacillales</taxon>
        <taxon>Bacillaceae</taxon>
        <taxon>Streptohalobacillus</taxon>
    </lineage>
</organism>
<dbReference type="PANTHER" id="PTHR34351:SF2">
    <property type="entry name" value="DUF58 DOMAIN-CONTAINING PROTEIN"/>
    <property type="match status" value="1"/>
</dbReference>
<dbReference type="EMBL" id="QJJR01000002">
    <property type="protein sequence ID" value="PXW92675.1"/>
    <property type="molecule type" value="Genomic_DNA"/>
</dbReference>
<name>A0A2V3WEU2_9BACI</name>
<gene>
    <name evidence="3" type="ORF">DES38_102259</name>
</gene>
<sequence length="363" mass="42672">MSIAWFIVFTIGVIYLQSYIYNTYALKRLSYRRDFNRSHVYVNQEVELIDEFVNDQWLPIPWVRVETKLSRHLLRIDQSEVPEDDQFHQTLFSLIPYQRIKRRHQMIAKKRGVYHLQSVAITLGDMFGFSEQYRSIETDAKLIVYPQLLKKNQLPLDVQYFLGEQSVKRWIIEDPFLKIGTRELAPSDSAAKINWKKTAQTDTMHVHQHDHTRDQDLVLLLNGDQTEDIWLPIENDAIFESSITQVASVMYHLNQQGAPYRFGTNIVLNSDRIKQNRPLIFKEKGSGTKHFKQSLETLSQLIPERSHNFHYLLDQLLASKQERMDIVIFSPLQSITINEKIRRLEQQGHTVTLLRINHAKEGS</sequence>
<protein>
    <submittedName>
        <fullName evidence="3">Uncharacterized protein (DUF58 family)</fullName>
    </submittedName>
</protein>
<evidence type="ECO:0000259" key="2">
    <source>
        <dbReference type="Pfam" id="PF01882"/>
    </source>
</evidence>
<reference evidence="3 4" key="1">
    <citation type="submission" date="2018-05" db="EMBL/GenBank/DDBJ databases">
        <title>Genomic Encyclopedia of Type Strains, Phase IV (KMG-IV): sequencing the most valuable type-strain genomes for metagenomic binning, comparative biology and taxonomic classification.</title>
        <authorList>
            <person name="Goeker M."/>
        </authorList>
    </citation>
    <scope>NUCLEOTIDE SEQUENCE [LARGE SCALE GENOMIC DNA]</scope>
    <source>
        <strain evidence="3 4">DSM 22440</strain>
    </source>
</reference>
<proteinExistence type="predicted"/>
<dbReference type="PANTHER" id="PTHR34351">
    <property type="entry name" value="SLR1927 PROTEIN-RELATED"/>
    <property type="match status" value="1"/>
</dbReference>
<dbReference type="Pfam" id="PF01882">
    <property type="entry name" value="DUF58"/>
    <property type="match status" value="1"/>
</dbReference>
<evidence type="ECO:0000313" key="4">
    <source>
        <dbReference type="Proteomes" id="UP000247922"/>
    </source>
</evidence>
<dbReference type="AlphaFoldDB" id="A0A2V3WEU2"/>
<dbReference type="InterPro" id="IPR002881">
    <property type="entry name" value="DUF58"/>
</dbReference>
<dbReference type="OrthoDB" id="9789943at2"/>
<keyword evidence="1" id="KW-0472">Membrane</keyword>
<comment type="caution">
    <text evidence="3">The sequence shown here is derived from an EMBL/GenBank/DDBJ whole genome shotgun (WGS) entry which is preliminary data.</text>
</comment>
<evidence type="ECO:0000313" key="3">
    <source>
        <dbReference type="EMBL" id="PXW92675.1"/>
    </source>
</evidence>